<organism evidence="2 3">
    <name type="scientific">Fusarium sarcochroum</name>
    <dbReference type="NCBI Taxonomy" id="1208366"/>
    <lineage>
        <taxon>Eukaryota</taxon>
        <taxon>Fungi</taxon>
        <taxon>Dikarya</taxon>
        <taxon>Ascomycota</taxon>
        <taxon>Pezizomycotina</taxon>
        <taxon>Sordariomycetes</taxon>
        <taxon>Hypocreomycetidae</taxon>
        <taxon>Hypocreales</taxon>
        <taxon>Nectriaceae</taxon>
        <taxon>Fusarium</taxon>
        <taxon>Fusarium lateritium species complex</taxon>
    </lineage>
</organism>
<dbReference type="EMBL" id="JABEXW010000050">
    <property type="protein sequence ID" value="KAF4972646.1"/>
    <property type="molecule type" value="Genomic_DNA"/>
</dbReference>
<sequence>MNSTNAYSNVSNPGTRPSSPPPTERPAGDNGAFNTNFQFSSAKGSGPAPAPADDPIAQEIDAEWKKGAQLKHRMKHDMPKMK</sequence>
<name>A0A8H4XFT6_9HYPO</name>
<dbReference type="Proteomes" id="UP000622797">
    <property type="component" value="Unassembled WGS sequence"/>
</dbReference>
<comment type="caution">
    <text evidence="2">The sequence shown here is derived from an EMBL/GenBank/DDBJ whole genome shotgun (WGS) entry which is preliminary data.</text>
</comment>
<reference evidence="2" key="2">
    <citation type="submission" date="2020-05" db="EMBL/GenBank/DDBJ databases">
        <authorList>
            <person name="Kim H.-S."/>
            <person name="Proctor R.H."/>
            <person name="Brown D.W."/>
        </authorList>
    </citation>
    <scope>NUCLEOTIDE SEQUENCE</scope>
    <source>
        <strain evidence="2">NRRL 20472</strain>
    </source>
</reference>
<reference evidence="2" key="1">
    <citation type="journal article" date="2020" name="BMC Genomics">
        <title>Correction to: Identification and distribution of gene clusters required for synthesis of sphingolipid metabolism inhibitors in diverse species of the filamentous fungus Fusarium.</title>
        <authorList>
            <person name="Kim H.S."/>
            <person name="Lohmar J.M."/>
            <person name="Busman M."/>
            <person name="Brown D.W."/>
            <person name="Naumann T.A."/>
            <person name="Divon H.H."/>
            <person name="Lysoe E."/>
            <person name="Uhlig S."/>
            <person name="Proctor R.H."/>
        </authorList>
    </citation>
    <scope>NUCLEOTIDE SEQUENCE</scope>
    <source>
        <strain evidence="2">NRRL 20472</strain>
    </source>
</reference>
<feature type="region of interest" description="Disordered" evidence="1">
    <location>
        <begin position="1"/>
        <end position="58"/>
    </location>
</feature>
<evidence type="ECO:0000256" key="1">
    <source>
        <dbReference type="SAM" id="MobiDB-lite"/>
    </source>
</evidence>
<dbReference type="AlphaFoldDB" id="A0A8H4XFT6"/>
<evidence type="ECO:0000313" key="3">
    <source>
        <dbReference type="Proteomes" id="UP000622797"/>
    </source>
</evidence>
<proteinExistence type="predicted"/>
<feature type="compositionally biased region" description="Polar residues" evidence="1">
    <location>
        <begin position="32"/>
        <end position="43"/>
    </location>
</feature>
<keyword evidence="3" id="KW-1185">Reference proteome</keyword>
<feature type="compositionally biased region" description="Polar residues" evidence="1">
    <location>
        <begin position="1"/>
        <end position="12"/>
    </location>
</feature>
<accession>A0A8H4XFT6</accession>
<gene>
    <name evidence="2" type="ORF">FSARC_795</name>
</gene>
<evidence type="ECO:0000313" key="2">
    <source>
        <dbReference type="EMBL" id="KAF4972646.1"/>
    </source>
</evidence>
<protein>
    <submittedName>
        <fullName evidence="2">Uncharacterized protein</fullName>
    </submittedName>
</protein>